<comment type="similarity">
    <text evidence="1 4">Belongs to the D-isomer specific 2-hydroxyacid dehydrogenase family.</text>
</comment>
<evidence type="ECO:0000256" key="3">
    <source>
        <dbReference type="ARBA" id="ARBA00023027"/>
    </source>
</evidence>
<keyword evidence="8" id="KW-1185">Reference proteome</keyword>
<feature type="domain" description="D-isomer specific 2-hydroxyacid dehydrogenase catalytic" evidence="5">
    <location>
        <begin position="25"/>
        <end position="314"/>
    </location>
</feature>
<dbReference type="InterPro" id="IPR006139">
    <property type="entry name" value="D-isomer_2_OHA_DH_cat_dom"/>
</dbReference>
<dbReference type="InterPro" id="IPR029753">
    <property type="entry name" value="D-isomer_DH_CS"/>
</dbReference>
<organism evidence="7 8">
    <name type="scientific">Thalassotalea piscium</name>
    <dbReference type="NCBI Taxonomy" id="1230533"/>
    <lineage>
        <taxon>Bacteria</taxon>
        <taxon>Pseudomonadati</taxon>
        <taxon>Pseudomonadota</taxon>
        <taxon>Gammaproteobacteria</taxon>
        <taxon>Alteromonadales</taxon>
        <taxon>Colwelliaceae</taxon>
        <taxon>Thalassotalea</taxon>
    </lineage>
</organism>
<evidence type="ECO:0000313" key="7">
    <source>
        <dbReference type="EMBL" id="MBB6542732.1"/>
    </source>
</evidence>
<keyword evidence="3" id="KW-0520">NAD</keyword>
<dbReference type="RefSeq" id="WP_184423545.1">
    <property type="nucleotide sequence ID" value="NZ_AP027362.1"/>
</dbReference>
<dbReference type="PANTHER" id="PTHR43761">
    <property type="entry name" value="D-ISOMER SPECIFIC 2-HYDROXYACID DEHYDROGENASE FAMILY PROTEIN (AFU_ORTHOLOGUE AFUA_1G13630)"/>
    <property type="match status" value="1"/>
</dbReference>
<dbReference type="GO" id="GO:0051287">
    <property type="term" value="F:NAD binding"/>
    <property type="evidence" value="ECO:0007669"/>
    <property type="project" value="InterPro"/>
</dbReference>
<evidence type="ECO:0000256" key="4">
    <source>
        <dbReference type="RuleBase" id="RU003719"/>
    </source>
</evidence>
<comment type="caution">
    <text evidence="7">The sequence shown here is derived from an EMBL/GenBank/DDBJ whole genome shotgun (WGS) entry which is preliminary data.</text>
</comment>
<dbReference type="InterPro" id="IPR050418">
    <property type="entry name" value="D-iso_2-hydroxyacid_DH_PdxB"/>
</dbReference>
<dbReference type="InterPro" id="IPR006140">
    <property type="entry name" value="D-isomer_DH_NAD-bd"/>
</dbReference>
<accession>A0A7X0TT05</accession>
<dbReference type="PROSITE" id="PS00670">
    <property type="entry name" value="D_2_HYDROXYACID_DH_2"/>
    <property type="match status" value="1"/>
</dbReference>
<name>A0A7X0TT05_9GAMM</name>
<dbReference type="Gene3D" id="3.40.50.720">
    <property type="entry name" value="NAD(P)-binding Rossmann-like Domain"/>
    <property type="match status" value="2"/>
</dbReference>
<dbReference type="Proteomes" id="UP000537141">
    <property type="component" value="Unassembled WGS sequence"/>
</dbReference>
<dbReference type="EMBL" id="JACHHU010000007">
    <property type="protein sequence ID" value="MBB6542732.1"/>
    <property type="molecule type" value="Genomic_DNA"/>
</dbReference>
<evidence type="ECO:0000313" key="8">
    <source>
        <dbReference type="Proteomes" id="UP000537141"/>
    </source>
</evidence>
<feature type="domain" description="D-isomer specific 2-hydroxyacid dehydrogenase NAD-binding" evidence="6">
    <location>
        <begin position="108"/>
        <end position="286"/>
    </location>
</feature>
<dbReference type="AlphaFoldDB" id="A0A7X0TT05"/>
<dbReference type="InterPro" id="IPR036291">
    <property type="entry name" value="NAD(P)-bd_dom_sf"/>
</dbReference>
<reference evidence="7 8" key="1">
    <citation type="submission" date="2020-08" db="EMBL/GenBank/DDBJ databases">
        <title>Genomic Encyclopedia of Type Strains, Phase IV (KMG-IV): sequencing the most valuable type-strain genomes for metagenomic binning, comparative biology and taxonomic classification.</title>
        <authorList>
            <person name="Goeker M."/>
        </authorList>
    </citation>
    <scope>NUCLEOTIDE SEQUENCE [LARGE SCALE GENOMIC DNA]</scope>
    <source>
        <strain evidence="7 8">DSM 26287</strain>
    </source>
</reference>
<dbReference type="CDD" id="cd12162">
    <property type="entry name" value="2-Hacid_dh_4"/>
    <property type="match status" value="1"/>
</dbReference>
<dbReference type="Pfam" id="PF00389">
    <property type="entry name" value="2-Hacid_dh"/>
    <property type="match status" value="1"/>
</dbReference>
<dbReference type="Pfam" id="PF02826">
    <property type="entry name" value="2-Hacid_dh_C"/>
    <property type="match status" value="1"/>
</dbReference>
<dbReference type="SUPFAM" id="SSF52283">
    <property type="entry name" value="Formate/glycerate dehydrogenase catalytic domain-like"/>
    <property type="match status" value="1"/>
</dbReference>
<evidence type="ECO:0000256" key="2">
    <source>
        <dbReference type="ARBA" id="ARBA00023002"/>
    </source>
</evidence>
<keyword evidence="2 4" id="KW-0560">Oxidoreductase</keyword>
<dbReference type="EC" id="1.1.1.29" evidence="7"/>
<gene>
    <name evidence="7" type="ORF">HNQ55_001232</name>
</gene>
<dbReference type="SUPFAM" id="SSF51735">
    <property type="entry name" value="NAD(P)-binding Rossmann-fold domains"/>
    <property type="match status" value="1"/>
</dbReference>
<dbReference type="PANTHER" id="PTHR43761:SF1">
    <property type="entry name" value="D-ISOMER SPECIFIC 2-HYDROXYACID DEHYDROGENASE CATALYTIC DOMAIN-CONTAINING PROTEIN-RELATED"/>
    <property type="match status" value="1"/>
</dbReference>
<protein>
    <submittedName>
        <fullName evidence="7">Glycerate dehydrogenase</fullName>
        <ecNumber evidence="7">1.1.1.29</ecNumber>
    </submittedName>
</protein>
<sequence length="317" mass="34410">MHAVFLDQHTFSEQVSFTVIEAQVDQFTGYPLTNTEQVLAHCQNAEVVITNKVVLTKEILCQLPKLSLICIAATGTNNVDLLAAKAQGIAVANVSGYSTPSVTQYVFSQILAHFSNISQHHNNVAQGKWQQHHSFCYHGIGSTEIAGKTLAIIGYGALGKSVAKVAQAFGMKVIVAERPKAAKIRDNRVSFTCALKQADIVSLHCPENEDTINLINSESLALMKPTAMLVNTARGAIINNMALVNALKNKQIAYAALDVLDQEPPRPNHPLLQPNIPNLSITAHIAWASFESQQRLLDLVASNIANYKVGKAVNRII</sequence>
<dbReference type="PROSITE" id="PS00671">
    <property type="entry name" value="D_2_HYDROXYACID_DH_3"/>
    <property type="match status" value="1"/>
</dbReference>
<evidence type="ECO:0000256" key="1">
    <source>
        <dbReference type="ARBA" id="ARBA00005854"/>
    </source>
</evidence>
<evidence type="ECO:0000259" key="6">
    <source>
        <dbReference type="Pfam" id="PF02826"/>
    </source>
</evidence>
<evidence type="ECO:0000259" key="5">
    <source>
        <dbReference type="Pfam" id="PF00389"/>
    </source>
</evidence>
<proteinExistence type="inferred from homology"/>
<dbReference type="GO" id="GO:0008465">
    <property type="term" value="F:hydroxypyruvate reductase (NADH) activity"/>
    <property type="evidence" value="ECO:0007669"/>
    <property type="project" value="UniProtKB-EC"/>
</dbReference>